<evidence type="ECO:0000256" key="1">
    <source>
        <dbReference type="ARBA" id="ARBA00000822"/>
    </source>
</evidence>
<keyword evidence="4 10" id="KW-0147">Chitin-binding</keyword>
<comment type="catalytic activity">
    <reaction evidence="1">
        <text>Random endo-hydrolysis of N-acetyl-beta-D-glucosaminide (1-&gt;4)-beta-linkages in chitin and chitodextrins.</text>
        <dbReference type="EC" id="3.2.1.14"/>
    </reaction>
</comment>
<evidence type="ECO:0000256" key="7">
    <source>
        <dbReference type="ARBA" id="ARBA00023277"/>
    </source>
</evidence>
<feature type="disulfide bond" evidence="10">
    <location>
        <begin position="69"/>
        <end position="73"/>
    </location>
</feature>
<dbReference type="InterPro" id="IPR011583">
    <property type="entry name" value="Chitinase_II/V-like_cat"/>
</dbReference>
<sequence length="1453" mass="158256">MSCQPPSIATIAVRVAAPSLQSKADKNGFLAKSECGQYADPPGKDCPLNVCCSEFGFCGATEEFCTGKCQSNCVVDPPVPAGGSGITVLNNRVIGYYEAWAARRTCRTFPPSGIPTEDLTHVNFAFANVEPGTYRVVPMDSATPENLFAETTDVKTLKSRNSNLEVFISLGGWTYSDNGTSTQAVFPEIASDPAKRQKFADNLVSFMVRYGFDGVDLDWEYPGAPDRGGNEEKDIQNFVELLKTLRSTFLSSARGNYGLTFTAPTSYWYLRWFDIPQALKYADWVNLMSYDLHGIWDAHNPIGSIIQAHTNLTEIKLAVDLLWRNNVPPGQVVIGPCTNSAGTLAYFEIMDIIADQKPDVVHDKDAAANYIVFGDNKDQWVSYDDAVTFKQKVDWANSVGLGGVMVWSVDQDDEQFSALEGFLGESIPSFEANLKRKETADTDHWSSVNGQACKVSDCLTEYANPPSGFSIAPNGKFPDKCGKNSWGQMYKSANGVAQDPATGSVTKAKRLLPTAHTVTNRASSQANRPSVALTPIIAYKFEGCHWVGKGTCDDNECSASDVQVGLDPEGDTGNYCAGGFSSRQKPLCCNTPDNLNPFLPVPLENLFPTLPPTTDIPAFDKQTLSQTPSLVGENPNPNAFFFVVIDGPPGSVKNLNKRDGSHLEFLSPAVHQGQAAQTTHFICMIDSDESNCDDLHFEGVEGSIIRMPDDLGYDFSKVKRADDPVYMRVDYATSNKYYTDVVEAAHQKRELHPRFWSKISSIWKTITQNIRSQTYDSTTQPTIKKDNFNVLLYGDDGADCGDGDGFLKMNLAGSMRDIMRFGFTLVGTVQPFALEEAFGYFDSDIYMSGQLSFDGKGVLNIGNNGGGATRKLFSSPVSGFQASHPGIVSFSPELNADISLVGKGGIDGKFSVNFEAGSSKTMTTNAPPGLGTFDGGTLNNALKDAVDGYLSVDDPTFNTIFAMNMNLETKMELKIFGYESTTLEAGATFTARTPHAIRIVGDGGTGKPAIIDAPQGASSEGFQSGTVLSGWDDGTTHAIGSQPSPLEVFTGGEAPPTPHKVPDIKGYAIFGDKDFMTCGSKGSYSGELVCTYLLINNDSSLIEPDPPYRLRSRAFRREFLEPLSQAEHEYHVLQKRAPGPSGGSANTYYIYEYPPPVNGAAPRGFRYDTPTYPAGNNGAALDVENGHTAVTANGVQGVDRNDVDAEHPEDRSIFPNHNANFFQAGELGLADGQGGVFRTNLPMFTFDQLLNFAANDYRTWVHATVEANPPPGSALGDIADAHGSTTNAVSMSNLERNLNILKGRMYTTEGLPTSNDQFDFWLAHPGQGTAEAAFSALSAVFGVFNYINTIRTDRADVEAAIQTALQQFDNLYARTFPNRPERLAPLRVQFRAAWLRRVTNFATRYVRQRLTQLRNVYQPLAAPNSPQLQLANDVLAAITRMEQRVTNNELTFQ</sequence>
<dbReference type="InterPro" id="IPR017853">
    <property type="entry name" value="GH"/>
</dbReference>
<reference evidence="15" key="1">
    <citation type="submission" date="2017-03" db="EMBL/GenBank/DDBJ databases">
        <title>Genomes of endolithic fungi from Antarctica.</title>
        <authorList>
            <person name="Coleine C."/>
            <person name="Masonjones S."/>
            <person name="Stajich J.E."/>
        </authorList>
    </citation>
    <scope>NUCLEOTIDE SEQUENCE [LARGE SCALE GENOMIC DNA]</scope>
    <source>
        <strain evidence="15">CCFEE 5527</strain>
    </source>
</reference>
<evidence type="ECO:0000256" key="6">
    <source>
        <dbReference type="ARBA" id="ARBA00023024"/>
    </source>
</evidence>
<proteinExistence type="inferred from homology"/>
<keyword evidence="15" id="KW-1185">Reference proteome</keyword>
<dbReference type="EC" id="3.2.1.14" evidence="3"/>
<feature type="disulfide bond" evidence="10">
    <location>
        <begin position="51"/>
        <end position="65"/>
    </location>
</feature>
<evidence type="ECO:0000256" key="11">
    <source>
        <dbReference type="RuleBase" id="RU000489"/>
    </source>
</evidence>
<dbReference type="PROSITE" id="PS00026">
    <property type="entry name" value="CHIT_BIND_I_1"/>
    <property type="match status" value="1"/>
</dbReference>
<evidence type="ECO:0000259" key="13">
    <source>
        <dbReference type="PROSITE" id="PS51910"/>
    </source>
</evidence>
<dbReference type="SUPFAM" id="SSF51445">
    <property type="entry name" value="(Trans)glycosidases"/>
    <property type="match status" value="1"/>
</dbReference>
<dbReference type="Gene3D" id="3.20.20.80">
    <property type="entry name" value="Glycosidases"/>
    <property type="match status" value="1"/>
</dbReference>
<evidence type="ECO:0000313" key="14">
    <source>
        <dbReference type="EMBL" id="OQO13612.1"/>
    </source>
</evidence>
<dbReference type="PROSITE" id="PS01095">
    <property type="entry name" value="GH18_1"/>
    <property type="match status" value="1"/>
</dbReference>
<dbReference type="PROSITE" id="PS51910">
    <property type="entry name" value="GH18_2"/>
    <property type="match status" value="1"/>
</dbReference>
<dbReference type="GO" id="GO:0008843">
    <property type="term" value="F:endochitinase activity"/>
    <property type="evidence" value="ECO:0007669"/>
    <property type="project" value="UniProtKB-EC"/>
</dbReference>
<dbReference type="SMART" id="SM00270">
    <property type="entry name" value="ChtBD1"/>
    <property type="match status" value="1"/>
</dbReference>
<comment type="caution">
    <text evidence="10">Lacks conserved residue(s) required for the propagation of feature annotation.</text>
</comment>
<dbReference type="GO" id="GO:0006032">
    <property type="term" value="P:chitin catabolic process"/>
    <property type="evidence" value="ECO:0007669"/>
    <property type="project" value="UniProtKB-KW"/>
</dbReference>
<dbReference type="SUPFAM" id="SSF57016">
    <property type="entry name" value="Plant lectins/antimicrobial peptides"/>
    <property type="match status" value="1"/>
</dbReference>
<feature type="domain" description="GH18" evidence="13">
    <location>
        <begin position="91"/>
        <end position="426"/>
    </location>
</feature>
<keyword evidence="10" id="KW-1015">Disulfide bond</keyword>
<dbReference type="InterPro" id="IPR001579">
    <property type="entry name" value="Glyco_hydro_18_chit_AS"/>
</dbReference>
<dbReference type="GO" id="GO:0000272">
    <property type="term" value="P:polysaccharide catabolic process"/>
    <property type="evidence" value="ECO:0007669"/>
    <property type="project" value="UniProtKB-KW"/>
</dbReference>
<dbReference type="OrthoDB" id="73875at2759"/>
<dbReference type="InterPro" id="IPR029070">
    <property type="entry name" value="Chitinase_insertion_sf"/>
</dbReference>
<evidence type="ECO:0000256" key="5">
    <source>
        <dbReference type="ARBA" id="ARBA00022801"/>
    </source>
</evidence>
<dbReference type="InParanoid" id="A0A1V8TQV6"/>
<name>A0A1V8TQV6_9PEZI</name>
<evidence type="ECO:0000256" key="9">
    <source>
        <dbReference type="ARBA" id="ARBA00023326"/>
    </source>
</evidence>
<dbReference type="InterPro" id="IPR001223">
    <property type="entry name" value="Glyco_hydro18_cat"/>
</dbReference>
<dbReference type="GO" id="GO:0008061">
    <property type="term" value="F:chitin binding"/>
    <property type="evidence" value="ECO:0007669"/>
    <property type="project" value="UniProtKB-UniRule"/>
</dbReference>
<keyword evidence="5 11" id="KW-0378">Hydrolase</keyword>
<dbReference type="CDD" id="cd00035">
    <property type="entry name" value="ChtBD1"/>
    <property type="match status" value="1"/>
</dbReference>
<evidence type="ECO:0000256" key="8">
    <source>
        <dbReference type="ARBA" id="ARBA00023295"/>
    </source>
</evidence>
<evidence type="ECO:0000256" key="3">
    <source>
        <dbReference type="ARBA" id="ARBA00012729"/>
    </source>
</evidence>
<evidence type="ECO:0000259" key="12">
    <source>
        <dbReference type="PROSITE" id="PS50941"/>
    </source>
</evidence>
<keyword evidence="7" id="KW-0119">Carbohydrate metabolism</keyword>
<comment type="similarity">
    <text evidence="2">Belongs to the glycosyl hydrolase 18 family. Chitinase class V subfamily.</text>
</comment>
<dbReference type="PANTHER" id="PTHR11177">
    <property type="entry name" value="CHITINASE"/>
    <property type="match status" value="1"/>
</dbReference>
<keyword evidence="6" id="KW-0146">Chitin degradation</keyword>
<dbReference type="PROSITE" id="PS50941">
    <property type="entry name" value="CHIT_BIND_I_2"/>
    <property type="match status" value="1"/>
</dbReference>
<dbReference type="SMART" id="SM00636">
    <property type="entry name" value="Glyco_18"/>
    <property type="match status" value="1"/>
</dbReference>
<evidence type="ECO:0000256" key="2">
    <source>
        <dbReference type="ARBA" id="ARBA00008682"/>
    </source>
</evidence>
<feature type="domain" description="Chitin-binding type-1" evidence="12">
    <location>
        <begin position="32"/>
        <end position="75"/>
    </location>
</feature>
<dbReference type="Proteomes" id="UP000192596">
    <property type="component" value="Unassembled WGS sequence"/>
</dbReference>
<accession>A0A1V8TQV6</accession>
<dbReference type="InterPro" id="IPR018371">
    <property type="entry name" value="Chitin-binding_1_CS"/>
</dbReference>
<gene>
    <name evidence="14" type="ORF">B0A48_01841</name>
</gene>
<comment type="caution">
    <text evidence="14">The sequence shown here is derived from an EMBL/GenBank/DDBJ whole genome shotgun (WGS) entry which is preliminary data.</text>
</comment>
<dbReference type="Gene3D" id="3.10.50.10">
    <property type="match status" value="1"/>
</dbReference>
<dbReference type="STRING" id="1507870.A0A1V8TQV6"/>
<evidence type="ECO:0000256" key="4">
    <source>
        <dbReference type="ARBA" id="ARBA00022669"/>
    </source>
</evidence>
<dbReference type="InterPro" id="IPR036861">
    <property type="entry name" value="Endochitinase-like_sf"/>
</dbReference>
<keyword evidence="9" id="KW-0624">Polysaccharide degradation</keyword>
<dbReference type="EMBL" id="NAJO01000003">
    <property type="protein sequence ID" value="OQO13612.1"/>
    <property type="molecule type" value="Genomic_DNA"/>
</dbReference>
<dbReference type="InterPro" id="IPR050314">
    <property type="entry name" value="Glycosyl_Hydrlase_18"/>
</dbReference>
<dbReference type="Pfam" id="PF00187">
    <property type="entry name" value="Chitin_bind_1"/>
    <property type="match status" value="1"/>
</dbReference>
<dbReference type="SUPFAM" id="SSF54556">
    <property type="entry name" value="Chitinase insertion domain"/>
    <property type="match status" value="1"/>
</dbReference>
<evidence type="ECO:0000256" key="10">
    <source>
        <dbReference type="PROSITE-ProRule" id="PRU00261"/>
    </source>
</evidence>
<keyword evidence="8 11" id="KW-0326">Glycosidase</keyword>
<dbReference type="Gene3D" id="3.30.60.10">
    <property type="entry name" value="Endochitinase-like"/>
    <property type="match status" value="1"/>
</dbReference>
<feature type="disulfide bond" evidence="10">
    <location>
        <begin position="46"/>
        <end position="58"/>
    </location>
</feature>
<protein>
    <recommendedName>
        <fullName evidence="3">chitinase</fullName>
        <ecNumber evidence="3">3.2.1.14</ecNumber>
    </recommendedName>
</protein>
<organism evidence="14 15">
    <name type="scientific">Cryoendolithus antarcticus</name>
    <dbReference type="NCBI Taxonomy" id="1507870"/>
    <lineage>
        <taxon>Eukaryota</taxon>
        <taxon>Fungi</taxon>
        <taxon>Dikarya</taxon>
        <taxon>Ascomycota</taxon>
        <taxon>Pezizomycotina</taxon>
        <taxon>Dothideomycetes</taxon>
        <taxon>Dothideomycetidae</taxon>
        <taxon>Cladosporiales</taxon>
        <taxon>Cladosporiaceae</taxon>
        <taxon>Cryoendolithus</taxon>
    </lineage>
</organism>
<evidence type="ECO:0000313" key="15">
    <source>
        <dbReference type="Proteomes" id="UP000192596"/>
    </source>
</evidence>
<dbReference type="InterPro" id="IPR001002">
    <property type="entry name" value="Chitin-bd_1"/>
</dbReference>
<dbReference type="PANTHER" id="PTHR11177:SF397">
    <property type="entry name" value="CHITINASE"/>
    <property type="match status" value="1"/>
</dbReference>
<dbReference type="Pfam" id="PF00704">
    <property type="entry name" value="Glyco_hydro_18"/>
    <property type="match status" value="1"/>
</dbReference>